<dbReference type="EMBL" id="CAJOBZ010000002">
    <property type="protein sequence ID" value="CAF4753792.1"/>
    <property type="molecule type" value="Genomic_DNA"/>
</dbReference>
<protein>
    <recommendedName>
        <fullName evidence="1">FP protein C-terminal domain-containing protein</fullName>
    </recommendedName>
</protein>
<dbReference type="InterPro" id="IPR057251">
    <property type="entry name" value="FP_C"/>
</dbReference>
<name>A0A821LPX1_9NEOP</name>
<feature type="domain" description="FP protein C-terminal" evidence="1">
    <location>
        <begin position="100"/>
        <end position="128"/>
    </location>
</feature>
<evidence type="ECO:0000259" key="1">
    <source>
        <dbReference type="Pfam" id="PF25298"/>
    </source>
</evidence>
<sequence>MNNLEIVGLPQTKNESTRALVKTIAKHEDVVLRDDEIEFANRIQPKQSMPGTAKTILVRLKTREIKDKILSDLRKKRGIHTSDIGMSGDSKRFYVNEHLTPDNKHLLKESEALAIDKGFKYVWVHNCRFFYAETKSTLL</sequence>
<organism evidence="2 3">
    <name type="scientific">Pieris macdunnoughi</name>
    <dbReference type="NCBI Taxonomy" id="345717"/>
    <lineage>
        <taxon>Eukaryota</taxon>
        <taxon>Metazoa</taxon>
        <taxon>Ecdysozoa</taxon>
        <taxon>Arthropoda</taxon>
        <taxon>Hexapoda</taxon>
        <taxon>Insecta</taxon>
        <taxon>Pterygota</taxon>
        <taxon>Neoptera</taxon>
        <taxon>Endopterygota</taxon>
        <taxon>Lepidoptera</taxon>
        <taxon>Glossata</taxon>
        <taxon>Ditrysia</taxon>
        <taxon>Papilionoidea</taxon>
        <taxon>Pieridae</taxon>
        <taxon>Pierinae</taxon>
        <taxon>Pieris</taxon>
    </lineage>
</organism>
<proteinExistence type="predicted"/>
<accession>A0A821LPX1</accession>
<evidence type="ECO:0000313" key="2">
    <source>
        <dbReference type="EMBL" id="CAF4753792.1"/>
    </source>
</evidence>
<dbReference type="AlphaFoldDB" id="A0A821LPX1"/>
<dbReference type="OrthoDB" id="7414876at2759"/>
<gene>
    <name evidence="2" type="ORF">PMACD_LOCUS838</name>
</gene>
<dbReference type="Proteomes" id="UP000663880">
    <property type="component" value="Unassembled WGS sequence"/>
</dbReference>
<dbReference type="Pfam" id="PF25298">
    <property type="entry name" value="Baculo_FP_2nd"/>
    <property type="match status" value="1"/>
</dbReference>
<dbReference type="Gene3D" id="3.30.70.1820">
    <property type="entry name" value="L1 transposable element, RRM domain"/>
    <property type="match status" value="1"/>
</dbReference>
<comment type="caution">
    <text evidence="2">The sequence shown here is derived from an EMBL/GenBank/DDBJ whole genome shotgun (WGS) entry which is preliminary data.</text>
</comment>
<reference evidence="2" key="1">
    <citation type="submission" date="2021-02" db="EMBL/GenBank/DDBJ databases">
        <authorList>
            <person name="Steward A R."/>
        </authorList>
    </citation>
    <scope>NUCLEOTIDE SEQUENCE</scope>
</reference>
<keyword evidence="3" id="KW-1185">Reference proteome</keyword>
<evidence type="ECO:0000313" key="3">
    <source>
        <dbReference type="Proteomes" id="UP000663880"/>
    </source>
</evidence>